<dbReference type="EMBL" id="QREG01000023">
    <property type="protein sequence ID" value="RED93833.1"/>
    <property type="molecule type" value="Genomic_DNA"/>
</dbReference>
<dbReference type="Gene3D" id="2.60.40.10">
    <property type="entry name" value="Immunoglobulins"/>
    <property type="match status" value="2"/>
</dbReference>
<dbReference type="AlphaFoldDB" id="A0A3D9KZX5"/>
<sequence length="418" mass="43735">MQYLNRLTTVLIGLALIMTNFSCSEDEGGDDPRIPVVLSFSPASGEPGDNVTITGTDLDGATAVTIGNSEAAIVSNTTTEIVATVPEGATTGKISVRTEGGLGQSAEDFTVIIVGAVEVTSVSPVSAEPGDQVVVNGTEMTTVSSVKVGEVEATIVSTSESSVEITIPEGVAVGPNSLTIVNDGGTNTTSTEVVEFYIIKTTSELMMTFDGEQDGVYTGSPDAEESTVFGVSNDETVKANAKALPSAIDGNFFHFEGYCTADLSGSYTAIVQNSSAQPAGTHAEFFSGATDASIYFNLQINVGDLPAEYDDVLFGLRMRFDGDDYEFTPSPTELKELGFEADENGWMNLSIPATLFDDDAALGTFAFTDMQRIGVVVRRNYGTGGTSGEQHTEAAGGVFYSQSFDNALISVGGPYSFK</sequence>
<dbReference type="InterPro" id="IPR002909">
    <property type="entry name" value="IPT_dom"/>
</dbReference>
<dbReference type="InterPro" id="IPR013783">
    <property type="entry name" value="Ig-like_fold"/>
</dbReference>
<name>A0A3D9KZX5_MARFU</name>
<dbReference type="Pfam" id="PF01833">
    <property type="entry name" value="TIG"/>
    <property type="match status" value="2"/>
</dbReference>
<gene>
    <name evidence="2" type="ORF">C7460_12311</name>
</gene>
<keyword evidence="3" id="KW-1185">Reference proteome</keyword>
<dbReference type="InterPro" id="IPR014756">
    <property type="entry name" value="Ig_E-set"/>
</dbReference>
<reference evidence="2 3" key="1">
    <citation type="submission" date="2018-07" db="EMBL/GenBank/DDBJ databases">
        <title>Genomic Encyclopedia of Type Strains, Phase IV (KMG-IV): sequencing the most valuable type-strain genomes for metagenomic binning, comparative biology and taxonomic classification.</title>
        <authorList>
            <person name="Goeker M."/>
        </authorList>
    </citation>
    <scope>NUCLEOTIDE SEQUENCE [LARGE SCALE GENOMIC DNA]</scope>
    <source>
        <strain evidence="2 3">DSM 4134</strain>
    </source>
</reference>
<comment type="caution">
    <text evidence="2">The sequence shown here is derived from an EMBL/GenBank/DDBJ whole genome shotgun (WGS) entry which is preliminary data.</text>
</comment>
<accession>A0A3D9KZX5</accession>
<organism evidence="2 3">
    <name type="scientific">Marinoscillum furvescens DSM 4134</name>
    <dbReference type="NCBI Taxonomy" id="1122208"/>
    <lineage>
        <taxon>Bacteria</taxon>
        <taxon>Pseudomonadati</taxon>
        <taxon>Bacteroidota</taxon>
        <taxon>Cytophagia</taxon>
        <taxon>Cytophagales</taxon>
        <taxon>Reichenbachiellaceae</taxon>
        <taxon>Marinoscillum</taxon>
    </lineage>
</organism>
<evidence type="ECO:0000259" key="1">
    <source>
        <dbReference type="Pfam" id="PF01833"/>
    </source>
</evidence>
<feature type="domain" description="IPT/TIG" evidence="1">
    <location>
        <begin position="35"/>
        <end position="110"/>
    </location>
</feature>
<evidence type="ECO:0000313" key="3">
    <source>
        <dbReference type="Proteomes" id="UP000256779"/>
    </source>
</evidence>
<evidence type="ECO:0000313" key="2">
    <source>
        <dbReference type="EMBL" id="RED93833.1"/>
    </source>
</evidence>
<dbReference type="RefSeq" id="WP_115869753.1">
    <property type="nucleotide sequence ID" value="NZ_QREG01000023.1"/>
</dbReference>
<dbReference type="OrthoDB" id="977949at2"/>
<proteinExistence type="predicted"/>
<protein>
    <submittedName>
        <fullName evidence="2">IPT/TIG domain-containing protein</fullName>
    </submittedName>
</protein>
<dbReference type="SUPFAM" id="SSF81296">
    <property type="entry name" value="E set domains"/>
    <property type="match status" value="2"/>
</dbReference>
<dbReference type="Proteomes" id="UP000256779">
    <property type="component" value="Unassembled WGS sequence"/>
</dbReference>
<feature type="domain" description="IPT/TIG" evidence="1">
    <location>
        <begin position="119"/>
        <end position="191"/>
    </location>
</feature>